<protein>
    <submittedName>
        <fullName evidence="1">Uncharacterized protein</fullName>
    </submittedName>
</protein>
<organism evidence="1">
    <name type="scientific">Sesamum latifolium</name>
    <dbReference type="NCBI Taxonomy" id="2727402"/>
    <lineage>
        <taxon>Eukaryota</taxon>
        <taxon>Viridiplantae</taxon>
        <taxon>Streptophyta</taxon>
        <taxon>Embryophyta</taxon>
        <taxon>Tracheophyta</taxon>
        <taxon>Spermatophyta</taxon>
        <taxon>Magnoliopsida</taxon>
        <taxon>eudicotyledons</taxon>
        <taxon>Gunneridae</taxon>
        <taxon>Pentapetalae</taxon>
        <taxon>asterids</taxon>
        <taxon>lamiids</taxon>
        <taxon>Lamiales</taxon>
        <taxon>Pedaliaceae</taxon>
        <taxon>Sesamum</taxon>
    </lineage>
</organism>
<name>A0AAW2ULF6_9LAMI</name>
<dbReference type="AlphaFoldDB" id="A0AAW2ULF6"/>
<evidence type="ECO:0000313" key="1">
    <source>
        <dbReference type="EMBL" id="KAL0416836.1"/>
    </source>
</evidence>
<comment type="caution">
    <text evidence="1">The sequence shown here is derived from an EMBL/GenBank/DDBJ whole genome shotgun (WGS) entry which is preliminary data.</text>
</comment>
<dbReference type="Pfam" id="PF14223">
    <property type="entry name" value="Retrotran_gag_2"/>
    <property type="match status" value="1"/>
</dbReference>
<gene>
    <name evidence="1" type="ORF">Slati_3515500</name>
</gene>
<proteinExistence type="predicted"/>
<reference evidence="1" key="2">
    <citation type="journal article" date="2024" name="Plant">
        <title>Genomic evolution and insights into agronomic trait innovations of Sesamum species.</title>
        <authorList>
            <person name="Miao H."/>
            <person name="Wang L."/>
            <person name="Qu L."/>
            <person name="Liu H."/>
            <person name="Sun Y."/>
            <person name="Le M."/>
            <person name="Wang Q."/>
            <person name="Wei S."/>
            <person name="Zheng Y."/>
            <person name="Lin W."/>
            <person name="Duan Y."/>
            <person name="Cao H."/>
            <person name="Xiong S."/>
            <person name="Wang X."/>
            <person name="Wei L."/>
            <person name="Li C."/>
            <person name="Ma Q."/>
            <person name="Ju M."/>
            <person name="Zhao R."/>
            <person name="Li G."/>
            <person name="Mu C."/>
            <person name="Tian Q."/>
            <person name="Mei H."/>
            <person name="Zhang T."/>
            <person name="Gao T."/>
            <person name="Zhang H."/>
        </authorList>
    </citation>
    <scope>NUCLEOTIDE SEQUENCE</scope>
    <source>
        <strain evidence="1">KEN1</strain>
    </source>
</reference>
<accession>A0AAW2ULF6</accession>
<reference evidence="1" key="1">
    <citation type="submission" date="2020-06" db="EMBL/GenBank/DDBJ databases">
        <authorList>
            <person name="Li T."/>
            <person name="Hu X."/>
            <person name="Zhang T."/>
            <person name="Song X."/>
            <person name="Zhang H."/>
            <person name="Dai N."/>
            <person name="Sheng W."/>
            <person name="Hou X."/>
            <person name="Wei L."/>
        </authorList>
    </citation>
    <scope>NUCLEOTIDE SEQUENCE</scope>
    <source>
        <strain evidence="1">KEN1</strain>
        <tissue evidence="1">Leaf</tissue>
    </source>
</reference>
<dbReference type="EMBL" id="JACGWN010000012">
    <property type="protein sequence ID" value="KAL0416836.1"/>
    <property type="molecule type" value="Genomic_DNA"/>
</dbReference>
<sequence length="193" mass="22997">MYSHESWHIWNRGKLHHYCEQRNTFTVFLPHESWGRRLKCDLVDRSGLTLSNMIRLESLRLCEEARQNILKISWNENSIRYLHKNFSYESAMSWTSRSQWPRRKGPRRGTCYVRDGLRTIARHIRYAATKAFFETKMIEGSSVQSHGIKMLYLVEKLKNLKAVLDNNTYIDVNFQSLPPSYDPFITNYNMNEL</sequence>